<feature type="domain" description="DUF3857" evidence="1">
    <location>
        <begin position="71"/>
        <end position="213"/>
    </location>
</feature>
<dbReference type="Gene3D" id="2.60.120.1130">
    <property type="match status" value="1"/>
</dbReference>
<evidence type="ECO:0000313" key="2">
    <source>
        <dbReference type="EMBL" id="NHM05369.1"/>
    </source>
</evidence>
<reference evidence="2 3" key="1">
    <citation type="submission" date="2020-02" db="EMBL/GenBank/DDBJ databases">
        <authorList>
            <person name="Chen W.-M."/>
        </authorList>
    </citation>
    <scope>NUCLEOTIDE SEQUENCE [LARGE SCALE GENOMIC DNA]</scope>
    <source>
        <strain evidence="2 3">TWA-26</strain>
    </source>
</reference>
<dbReference type="RefSeq" id="WP_166237389.1">
    <property type="nucleotide sequence ID" value="NZ_JAAJBV010000010.1"/>
</dbReference>
<gene>
    <name evidence="2" type="ORF">G4L40_11695</name>
</gene>
<organism evidence="2 3">
    <name type="scientific">Flavobacterium celericrescens</name>
    <dbReference type="NCBI Taxonomy" id="2709780"/>
    <lineage>
        <taxon>Bacteria</taxon>
        <taxon>Pseudomonadati</taxon>
        <taxon>Bacteroidota</taxon>
        <taxon>Flavobacteriia</taxon>
        <taxon>Flavobacteriales</taxon>
        <taxon>Flavobacteriaceae</taxon>
        <taxon>Flavobacterium</taxon>
    </lineage>
</organism>
<name>A0ABX0IHL4_9FLAO</name>
<dbReference type="Pfam" id="PF12969">
    <property type="entry name" value="DUF3857"/>
    <property type="match status" value="1"/>
</dbReference>
<dbReference type="Proteomes" id="UP000761423">
    <property type="component" value="Unassembled WGS sequence"/>
</dbReference>
<accession>A0ABX0IHL4</accession>
<dbReference type="EMBL" id="JAAJBV010000010">
    <property type="protein sequence ID" value="NHM05369.1"/>
    <property type="molecule type" value="Genomic_DNA"/>
</dbReference>
<sequence>MEKIKFIIYLTIIFFVNIVFSQDYKLGKVTLDELKQDRCAMDTSAVAEYIFSKGKTYIEYSQTDGFKIITEVENKIKIYKKEGYSYGNYEIPFYIENNSTKEQISFSNAITYNLVGDKIEKTKLKSEGEFEEQVNKNWGIKKITMPNVKEGSIIEYKYVIRSPFISSFPIWEFEKKIPVLYSEYFTQIPEYFIYNSNIRGGLNPIISVDKKKRTITLREIEHVQGKGKYETAVKSNFVSTNIDFEQVETKYILNSISSFNDEVYVNNIKNYTSSISHELAATRYPNQDYKNYALDWENVVETIYDDNAFGGELNKTNYFEVDFEALLNNINLDEQKISVIYNFVKAKMNWNGYMGYYTDNGVKNAYKNNIGNVADINLMLIAMLRYGGINANPILVSTRLNGIPVFPNRNGYNYVIAGVELDNKTIILLDATNKNASPNIIPERAMNWFGRMIRKDGTSEMVDLYPKKNSIENVSMLAELQTDGTIKGKQRKQLTDYYAFLFRNENGNRNQENYIEELEKTENFSLVEEYKLDNLNDLTKPIIETYSFTSNSLVDIIGSKMYFSPMLFHQITENPFKAENRLYPVDFNFPIKDSYTFSIKIPEGYVLESKPEPINLVMEENMGLFKYTVAENMGTIQFACSLEINTPIIESAYYQHLKEFFNQIVLKQNEKIVLIKK</sequence>
<evidence type="ECO:0000313" key="3">
    <source>
        <dbReference type="Proteomes" id="UP000761423"/>
    </source>
</evidence>
<protein>
    <submittedName>
        <fullName evidence="2">DUF3857 domain-containing protein</fullName>
    </submittedName>
</protein>
<dbReference type="Gene3D" id="3.10.620.30">
    <property type="match status" value="1"/>
</dbReference>
<evidence type="ECO:0000259" key="1">
    <source>
        <dbReference type="Pfam" id="PF12969"/>
    </source>
</evidence>
<dbReference type="InterPro" id="IPR024618">
    <property type="entry name" value="DUF3857"/>
</dbReference>
<keyword evidence="3" id="KW-1185">Reference proteome</keyword>
<proteinExistence type="predicted"/>
<dbReference type="Gene3D" id="2.60.40.3140">
    <property type="match status" value="1"/>
</dbReference>
<comment type="caution">
    <text evidence="2">The sequence shown here is derived from an EMBL/GenBank/DDBJ whole genome shotgun (WGS) entry which is preliminary data.</text>
</comment>